<dbReference type="GO" id="GO:0003743">
    <property type="term" value="F:translation initiation factor activity"/>
    <property type="evidence" value="ECO:0007669"/>
    <property type="project" value="TreeGrafter"/>
</dbReference>
<dbReference type="PROSITE" id="PS50084">
    <property type="entry name" value="KH_TYPE_1"/>
    <property type="match status" value="1"/>
</dbReference>
<organism evidence="2">
    <name type="scientific">Cyprideis torosa</name>
    <dbReference type="NCBI Taxonomy" id="163714"/>
    <lineage>
        <taxon>Eukaryota</taxon>
        <taxon>Metazoa</taxon>
        <taxon>Ecdysozoa</taxon>
        <taxon>Arthropoda</taxon>
        <taxon>Crustacea</taxon>
        <taxon>Oligostraca</taxon>
        <taxon>Ostracoda</taxon>
        <taxon>Podocopa</taxon>
        <taxon>Podocopida</taxon>
        <taxon>Cytherocopina</taxon>
        <taxon>Cytheroidea</taxon>
        <taxon>Cytherideidae</taxon>
        <taxon>Cyprideis</taxon>
    </lineage>
</organism>
<proteinExistence type="predicted"/>
<dbReference type="FunFam" id="3.30.1370.10:FF:000072">
    <property type="entry name" value="Uncharacterized protein, isoform A"/>
    <property type="match status" value="1"/>
</dbReference>
<dbReference type="GO" id="GO:0034518">
    <property type="term" value="C:RNA cap binding complex"/>
    <property type="evidence" value="ECO:0007669"/>
    <property type="project" value="TreeGrafter"/>
</dbReference>
<dbReference type="GO" id="GO:0003723">
    <property type="term" value="F:RNA binding"/>
    <property type="evidence" value="ECO:0007669"/>
    <property type="project" value="UniProtKB-UniRule"/>
</dbReference>
<dbReference type="InterPro" id="IPR040160">
    <property type="entry name" value="Mxt"/>
</dbReference>
<protein>
    <submittedName>
        <fullName evidence="2">Uncharacterized protein</fullName>
    </submittedName>
</protein>
<name>A0A7R8W7Z9_9CRUS</name>
<sequence>MATVAARPKSKRIVPRSHRVPSSSALLDADGRATGLDEGGAMDPWMVLLPEISSIVKELKNETPSTDMTFRLENLLVQMKTYGKILDQAYKNDLDACFEAFREVCAKGTVEAAVRGIIFDLIQLRSSGWGSTASQPTRTTRTTARSLSYGGTALDPHQTASISPPPVGLMSTAAPPVAPSIVPSDQVLVSAPPKTTPSYAVGTLSPSAAPFVPGQIQSSPSVTKTSPIMGQLQHITTPNNRTLVRDEIVIRNADSGKVMGIRGRRVHLIEQLSETIISFQRVAPGTVDRRVQISGGSPENIQYARNLIEHTIRRNATPDLEEIADAAAGAVASESGSSESPRTPSLPSSSSLDSPSLDEKHHNGLVLSDYNYTIPIDGVKVKISCSDSKIARAAVIVLQDHLAQVVANEKRKKEPFSKYARVKSSPEQETGNGEPAPKSSANGGKRERKMYTREELLLISKSPLSKQPPFIDQYVKDTFTQVYGELTFKPFDADEYMKEVPSD</sequence>
<evidence type="ECO:0000256" key="1">
    <source>
        <dbReference type="SAM" id="MobiDB-lite"/>
    </source>
</evidence>
<dbReference type="GO" id="GO:1901190">
    <property type="term" value="P:regulation of formation of translation initiation ternary complex"/>
    <property type="evidence" value="ECO:0007669"/>
    <property type="project" value="TreeGrafter"/>
</dbReference>
<dbReference type="InterPro" id="IPR004088">
    <property type="entry name" value="KH_dom_type_1"/>
</dbReference>
<reference evidence="2" key="1">
    <citation type="submission" date="2020-11" db="EMBL/GenBank/DDBJ databases">
        <authorList>
            <person name="Tran Van P."/>
        </authorList>
    </citation>
    <scope>NUCLEOTIDE SEQUENCE</scope>
</reference>
<dbReference type="InterPro" id="IPR036612">
    <property type="entry name" value="KH_dom_type_1_sf"/>
</dbReference>
<dbReference type="CDD" id="cd22454">
    <property type="entry name" value="KH-I_Mextli_like"/>
    <property type="match status" value="1"/>
</dbReference>
<dbReference type="Gene3D" id="1.25.40.180">
    <property type="match status" value="1"/>
</dbReference>
<dbReference type="GO" id="GO:0008190">
    <property type="term" value="F:eukaryotic initiation factor 4E binding"/>
    <property type="evidence" value="ECO:0007669"/>
    <property type="project" value="InterPro"/>
</dbReference>
<dbReference type="OrthoDB" id="6357832at2759"/>
<dbReference type="GO" id="GO:0005737">
    <property type="term" value="C:cytoplasm"/>
    <property type="evidence" value="ECO:0007669"/>
    <property type="project" value="TreeGrafter"/>
</dbReference>
<feature type="compositionally biased region" description="Basic residues" evidence="1">
    <location>
        <begin position="8"/>
        <end position="19"/>
    </location>
</feature>
<accession>A0A7R8W7Z9</accession>
<dbReference type="InterPro" id="IPR004087">
    <property type="entry name" value="KH_dom"/>
</dbReference>
<dbReference type="Gene3D" id="3.30.1370.10">
    <property type="entry name" value="K Homology domain, type 1"/>
    <property type="match status" value="1"/>
</dbReference>
<feature type="region of interest" description="Disordered" evidence="1">
    <location>
        <begin position="1"/>
        <end position="23"/>
    </location>
</feature>
<dbReference type="AlphaFoldDB" id="A0A7R8W7Z9"/>
<gene>
    <name evidence="2" type="ORF">CTOB1V02_LOCUS4557</name>
</gene>
<feature type="region of interest" description="Disordered" evidence="1">
    <location>
        <begin position="415"/>
        <end position="448"/>
    </location>
</feature>
<dbReference type="EMBL" id="OB660882">
    <property type="protein sequence ID" value="CAD7226641.1"/>
    <property type="molecule type" value="Genomic_DNA"/>
</dbReference>
<evidence type="ECO:0000313" key="2">
    <source>
        <dbReference type="EMBL" id="CAD7226641.1"/>
    </source>
</evidence>
<feature type="region of interest" description="Disordered" evidence="1">
    <location>
        <begin position="328"/>
        <end position="360"/>
    </location>
</feature>
<dbReference type="SMART" id="SM00322">
    <property type="entry name" value="KH"/>
    <property type="match status" value="1"/>
</dbReference>
<dbReference type="GO" id="GO:0045727">
    <property type="term" value="P:positive regulation of translation"/>
    <property type="evidence" value="ECO:0007669"/>
    <property type="project" value="InterPro"/>
</dbReference>
<dbReference type="Pfam" id="PF00013">
    <property type="entry name" value="KH_1"/>
    <property type="match status" value="1"/>
</dbReference>
<dbReference type="PANTHER" id="PTHR20849">
    <property type="entry name" value="EUKARYOTIC TRANSLATION INITIATION FACTOR 4E-BINDING PROTEIN MEXTLI"/>
    <property type="match status" value="1"/>
</dbReference>
<dbReference type="PANTHER" id="PTHR20849:SF2">
    <property type="entry name" value="EUKARYOTIC TRANSLATION INITIATION FACTOR 4E-BINDING PROTEIN MEXTLI"/>
    <property type="match status" value="1"/>
</dbReference>
<dbReference type="SUPFAM" id="SSF54791">
    <property type="entry name" value="Eukaryotic type KH-domain (KH-domain type I)"/>
    <property type="match status" value="1"/>
</dbReference>
<feature type="compositionally biased region" description="Low complexity" evidence="1">
    <location>
        <begin position="328"/>
        <end position="355"/>
    </location>
</feature>